<gene>
    <name evidence="3" type="ORF">H0H81_011441</name>
</gene>
<evidence type="ECO:0000313" key="4">
    <source>
        <dbReference type="Proteomes" id="UP000717328"/>
    </source>
</evidence>
<feature type="transmembrane region" description="Helical" evidence="1">
    <location>
        <begin position="42"/>
        <end position="62"/>
    </location>
</feature>
<keyword evidence="1" id="KW-0812">Transmembrane</keyword>
<keyword evidence="1" id="KW-1133">Transmembrane helix</keyword>
<dbReference type="EMBL" id="JABCKI010000039">
    <property type="protein sequence ID" value="KAG5653689.1"/>
    <property type="molecule type" value="Genomic_DNA"/>
</dbReference>
<keyword evidence="2" id="KW-0732">Signal</keyword>
<reference evidence="3" key="2">
    <citation type="submission" date="2021-10" db="EMBL/GenBank/DDBJ databases">
        <title>Phylogenomics reveals ancestral predisposition of the termite-cultivated fungus Termitomyces towards a domesticated lifestyle.</title>
        <authorList>
            <person name="Auxier B."/>
            <person name="Grum-Grzhimaylo A."/>
            <person name="Cardenas M.E."/>
            <person name="Lodge J.D."/>
            <person name="Laessoe T."/>
            <person name="Pedersen O."/>
            <person name="Smith M.E."/>
            <person name="Kuyper T.W."/>
            <person name="Franco-Molano E.A."/>
            <person name="Baroni T.J."/>
            <person name="Aanen D.K."/>
        </authorList>
    </citation>
    <scope>NUCLEOTIDE SEQUENCE</scope>
    <source>
        <strain evidence="3">D49</strain>
    </source>
</reference>
<evidence type="ECO:0000256" key="2">
    <source>
        <dbReference type="SAM" id="SignalP"/>
    </source>
</evidence>
<evidence type="ECO:0000313" key="3">
    <source>
        <dbReference type="EMBL" id="KAG5653689.1"/>
    </source>
</evidence>
<dbReference type="AlphaFoldDB" id="A0A9P7GPM5"/>
<sequence length="180" mass="18639">MFWLSIAPVIAIIHLAVGHAILHHINPDSPSWPSRLASTAYAGAIGGTIFGVFLVPLFMSVFTEALQRFQQAQHGRHQDRSIHSADPLNSLIGRTQLAACMAIVLAGAPAAGALGVVCLRVSGSTSRALSPGEAAVAGVVGGAAVWGCVFSFLASVIAAMAVYSNFGAYKVRRGNAIFLA</sequence>
<feature type="transmembrane region" description="Helical" evidence="1">
    <location>
        <begin position="97"/>
        <end position="122"/>
    </location>
</feature>
<feature type="chain" id="PRO_5040330358" evidence="2">
    <location>
        <begin position="19"/>
        <end position="180"/>
    </location>
</feature>
<keyword evidence="1" id="KW-0472">Membrane</keyword>
<feature type="signal peptide" evidence="2">
    <location>
        <begin position="1"/>
        <end position="18"/>
    </location>
</feature>
<organism evidence="3 4">
    <name type="scientific">Sphagnurus paluster</name>
    <dbReference type="NCBI Taxonomy" id="117069"/>
    <lineage>
        <taxon>Eukaryota</taxon>
        <taxon>Fungi</taxon>
        <taxon>Dikarya</taxon>
        <taxon>Basidiomycota</taxon>
        <taxon>Agaricomycotina</taxon>
        <taxon>Agaricomycetes</taxon>
        <taxon>Agaricomycetidae</taxon>
        <taxon>Agaricales</taxon>
        <taxon>Tricholomatineae</taxon>
        <taxon>Lyophyllaceae</taxon>
        <taxon>Sphagnurus</taxon>
    </lineage>
</organism>
<dbReference type="Proteomes" id="UP000717328">
    <property type="component" value="Unassembled WGS sequence"/>
</dbReference>
<reference evidence="3" key="1">
    <citation type="submission" date="2021-02" db="EMBL/GenBank/DDBJ databases">
        <authorList>
            <person name="Nieuwenhuis M."/>
            <person name="Van De Peppel L.J.J."/>
        </authorList>
    </citation>
    <scope>NUCLEOTIDE SEQUENCE</scope>
    <source>
        <strain evidence="3">D49</strain>
    </source>
</reference>
<name>A0A9P7GPM5_9AGAR</name>
<accession>A0A9P7GPM5</accession>
<comment type="caution">
    <text evidence="3">The sequence shown here is derived from an EMBL/GenBank/DDBJ whole genome shotgun (WGS) entry which is preliminary data.</text>
</comment>
<evidence type="ECO:0000256" key="1">
    <source>
        <dbReference type="SAM" id="Phobius"/>
    </source>
</evidence>
<protein>
    <submittedName>
        <fullName evidence="3">Uncharacterized protein</fullName>
    </submittedName>
</protein>
<keyword evidence="4" id="KW-1185">Reference proteome</keyword>
<proteinExistence type="predicted"/>
<feature type="transmembrane region" description="Helical" evidence="1">
    <location>
        <begin position="134"/>
        <end position="163"/>
    </location>
</feature>